<dbReference type="RefSeq" id="WP_205575884.1">
    <property type="nucleotide sequence ID" value="NZ_CP029701.1"/>
</dbReference>
<protein>
    <submittedName>
        <fullName evidence="1">Uncharacterized protein</fullName>
    </submittedName>
</protein>
<evidence type="ECO:0000313" key="2">
    <source>
        <dbReference type="Proteomes" id="UP000642553"/>
    </source>
</evidence>
<dbReference type="AlphaFoldDB" id="A0AAE6T897"/>
<gene>
    <name evidence="1" type="ORF">DMI76_00805</name>
</gene>
<reference evidence="1" key="1">
    <citation type="submission" date="2018-05" db="EMBL/GenBank/DDBJ databases">
        <title>Complete genome sequnece of Akkermansia muciniphila EB-AMDK-40.</title>
        <authorList>
            <person name="Nam Y.-D."/>
            <person name="Chung W.-H."/>
            <person name="Park Y.S."/>
            <person name="Kang J."/>
        </authorList>
    </citation>
    <scope>NUCLEOTIDE SEQUENCE</scope>
    <source>
        <strain evidence="1">EB-AMDK-40</strain>
    </source>
</reference>
<dbReference type="EMBL" id="CP029701">
    <property type="protein sequence ID" value="QHV62003.1"/>
    <property type="molecule type" value="Genomic_DNA"/>
</dbReference>
<dbReference type="Proteomes" id="UP000642553">
    <property type="component" value="Chromosome"/>
</dbReference>
<proteinExistence type="predicted"/>
<evidence type="ECO:0000313" key="1">
    <source>
        <dbReference type="EMBL" id="QHV62003.1"/>
    </source>
</evidence>
<name>A0AAE6T897_9BACT</name>
<accession>A0AAE6T897</accession>
<organism evidence="1 2">
    <name type="scientific">Akkermansia massiliensis</name>
    <dbReference type="NCBI Taxonomy" id="2927224"/>
    <lineage>
        <taxon>Bacteria</taxon>
        <taxon>Pseudomonadati</taxon>
        <taxon>Verrucomicrobiota</taxon>
        <taxon>Verrucomicrobiia</taxon>
        <taxon>Verrucomicrobiales</taxon>
        <taxon>Akkermansiaceae</taxon>
        <taxon>Akkermansia</taxon>
    </lineage>
</organism>
<sequence length="255" mass="28550">MPNAEETLMEKRLMPTNLNSAQLEQMGTEFTGRSIFSAGCNHLQTVQAIRDGSRKILNGEWLNASAREFLNAVLKFYNYEAPEDAEGTIRDMTTPGRQNLIFDQTVAQARNYAWKENLLADDRPHAWKLVRVGDRKEPRDWDTRWREAYAQLSPAERLGVDAEGKRALVSSRIWQLLSRWGTGYPPFDFNSGMGVKSVSADGLQDAAAAGSEGFNDQTEVSMKGVDQDLKDWISRNLDVQVSINGDMATMGRGQA</sequence>